<sequence>MNYQQFVSAVEVRIKQQVKEGMSVCIQTTMKNNGKNRVGIMVSEKGINVSPTIYLEEYFEQYQKHQSLDRIVKSILKLYQEVRIEHAWETSVLQSFSKMQQKIVYKLIHAEENAELLEQIPHVCVLDLAIVFYVLLDVSKSGTATILITDDIVKMWGVEKEKIYNIAHQNTKKLLPPEFQTMRSVVAELLGEETNDEEEEDFMYVLTNEIRSFGAACILYDKVLEDIGNQLGENYYVLPSSIHEVIIVPESKSPNRIDLEDMIEEINDTQVEEEEILSYRAYYFSRKENRLIL</sequence>
<dbReference type="EMBL" id="CACRTG010000028">
    <property type="protein sequence ID" value="VYT31057.1"/>
    <property type="molecule type" value="Genomic_DNA"/>
</dbReference>
<dbReference type="Pfam" id="PF18941">
    <property type="entry name" value="DUF5688"/>
    <property type="match status" value="1"/>
</dbReference>
<accession>A0A6N2VN29</accession>
<gene>
    <name evidence="1" type="ORF">CNLFYP112_02805</name>
</gene>
<reference evidence="1" key="1">
    <citation type="submission" date="2019-11" db="EMBL/GenBank/DDBJ databases">
        <authorList>
            <person name="Feng L."/>
        </authorList>
    </citation>
    <scope>NUCLEOTIDE SEQUENCE</scope>
    <source>
        <strain evidence="1">CnexileLFYP112</strain>
    </source>
</reference>
<name>A0A6N2VN29_9FIRM</name>
<organism evidence="1">
    <name type="scientific">[Clostridium] nexile</name>
    <dbReference type="NCBI Taxonomy" id="29361"/>
    <lineage>
        <taxon>Bacteria</taxon>
        <taxon>Bacillati</taxon>
        <taxon>Bacillota</taxon>
        <taxon>Clostridia</taxon>
        <taxon>Lachnospirales</taxon>
        <taxon>Lachnospiraceae</taxon>
        <taxon>Tyzzerella</taxon>
    </lineage>
</organism>
<protein>
    <submittedName>
        <fullName evidence="1">Uncharacterized protein</fullName>
    </submittedName>
</protein>
<dbReference type="InterPro" id="IPR043743">
    <property type="entry name" value="DUF5688"/>
</dbReference>
<dbReference type="AlphaFoldDB" id="A0A6N2VN29"/>
<proteinExistence type="predicted"/>
<evidence type="ECO:0000313" key="1">
    <source>
        <dbReference type="EMBL" id="VYT31057.1"/>
    </source>
</evidence>